<comment type="catalytic activity">
    <reaction evidence="1">
        <text>ATP + protein L-histidine = ADP + protein N-phospho-L-histidine.</text>
        <dbReference type="EC" id="2.7.13.3"/>
    </reaction>
</comment>
<accession>A0ABS5R8Q9</accession>
<dbReference type="Pfam" id="PF00512">
    <property type="entry name" value="HisKA"/>
    <property type="match status" value="1"/>
</dbReference>
<dbReference type="Proteomes" id="UP001166585">
    <property type="component" value="Unassembled WGS sequence"/>
</dbReference>
<dbReference type="SMART" id="SM00091">
    <property type="entry name" value="PAS"/>
    <property type="match status" value="1"/>
</dbReference>
<evidence type="ECO:0000256" key="5">
    <source>
        <dbReference type="ARBA" id="ARBA00022741"/>
    </source>
</evidence>
<dbReference type="InterPro" id="IPR000014">
    <property type="entry name" value="PAS"/>
</dbReference>
<dbReference type="InterPro" id="IPR003661">
    <property type="entry name" value="HisK_dim/P_dom"/>
</dbReference>
<feature type="compositionally biased region" description="Basic and acidic residues" evidence="9">
    <location>
        <begin position="641"/>
        <end position="650"/>
    </location>
</feature>
<evidence type="ECO:0000256" key="2">
    <source>
        <dbReference type="ARBA" id="ARBA00012438"/>
    </source>
</evidence>
<dbReference type="EC" id="2.7.13.3" evidence="2"/>
<feature type="domain" description="Histidine kinase" evidence="11">
    <location>
        <begin position="415"/>
        <end position="631"/>
    </location>
</feature>
<dbReference type="Gene3D" id="3.30.450.20">
    <property type="entry name" value="PAS domain"/>
    <property type="match status" value="2"/>
</dbReference>
<dbReference type="SUPFAM" id="SSF55785">
    <property type="entry name" value="PYP-like sensor domain (PAS domain)"/>
    <property type="match status" value="2"/>
</dbReference>
<evidence type="ECO:0000256" key="3">
    <source>
        <dbReference type="ARBA" id="ARBA00022553"/>
    </source>
</evidence>
<evidence type="ECO:0000256" key="9">
    <source>
        <dbReference type="SAM" id="MobiDB-lite"/>
    </source>
</evidence>
<keyword evidence="5" id="KW-0547">Nucleotide-binding</keyword>
<sequence length="679" mass="73365">MPVSDALGGSTGGEKAKAVYLAVAAAALGAVFVADLWLPVHSAIAALYIVVVLIVAGGGLHRLVLPAGAICLLLTVIAYFVSPVTATNPNATPDLIVSTLVIACVTALALRLSVQNAPLFEQARILELTHDTVIVCNTADRIVYWNEGAERLYGWSRDEALGANCHDLLHSEYPKAEAENALSGTGNWVGELRRQRRDGTPVVLASRWLVRQDRRGRRIGVIETSSDLTAEWQAHEARRVSEERYEAIFHESPVSIWESDWTRVLAHLKATGVTPQSLRASNDQIAVARHLGSTHIANRATAVLFGTETPHAMVGKTFVAHYMPSTEAALAEIFATFLEGGHMREVETQFRTAQGKVIDVLWRATLLQGKSEWSRVLITAIDVTDRNNARLKLEQASADLAHAARISTLGQLSASIAHEVSQPLAAIKTYAESARRWLAAPIPDMSEVELCLDGVITATARASETLAHVRSLARKGTPQLEAFDLAGLIAESVRMVQREANAHETRIRELIEPGLPAAFANRVQIQQVIVNLVLNAIQAMDKVEGRPREVVVCLSSAPDRMMNVEVRDNGTGIALDNPNEIFQPFRTTKANGMGMGLAICRSIVEAHGGTIRAENNSGVGATVSFIVPMEINAPAKKQHHPVRDAGRAHDPMASADRAAGASSPDWQTTQADPSMPTKH</sequence>
<evidence type="ECO:0000256" key="10">
    <source>
        <dbReference type="SAM" id="Phobius"/>
    </source>
</evidence>
<dbReference type="PRINTS" id="PR00344">
    <property type="entry name" value="BCTRLSENSOR"/>
</dbReference>
<evidence type="ECO:0000313" key="14">
    <source>
        <dbReference type="Proteomes" id="UP001166585"/>
    </source>
</evidence>
<feature type="domain" description="PAS" evidence="12">
    <location>
        <begin position="124"/>
        <end position="172"/>
    </location>
</feature>
<keyword evidence="10" id="KW-0812">Transmembrane</keyword>
<dbReference type="SUPFAM" id="SSF55874">
    <property type="entry name" value="ATPase domain of HSP90 chaperone/DNA topoisomerase II/histidine kinase"/>
    <property type="match status" value="1"/>
</dbReference>
<dbReference type="PANTHER" id="PTHR43065:SF10">
    <property type="entry name" value="PEROXIDE STRESS-ACTIVATED HISTIDINE KINASE MAK3"/>
    <property type="match status" value="1"/>
</dbReference>
<keyword evidence="10" id="KW-1133">Transmembrane helix</keyword>
<evidence type="ECO:0000313" key="13">
    <source>
        <dbReference type="EMBL" id="MBS9478059.1"/>
    </source>
</evidence>
<proteinExistence type="predicted"/>
<dbReference type="InterPro" id="IPR003594">
    <property type="entry name" value="HATPase_dom"/>
</dbReference>
<dbReference type="SUPFAM" id="SSF47384">
    <property type="entry name" value="Homodimeric domain of signal transducing histidine kinase"/>
    <property type="match status" value="1"/>
</dbReference>
<evidence type="ECO:0000259" key="12">
    <source>
        <dbReference type="PROSITE" id="PS50112"/>
    </source>
</evidence>
<evidence type="ECO:0000256" key="7">
    <source>
        <dbReference type="ARBA" id="ARBA00022840"/>
    </source>
</evidence>
<evidence type="ECO:0000256" key="1">
    <source>
        <dbReference type="ARBA" id="ARBA00000085"/>
    </source>
</evidence>
<protein>
    <recommendedName>
        <fullName evidence="2">histidine kinase</fullName>
        <ecNumber evidence="2">2.7.13.3</ecNumber>
    </recommendedName>
</protein>
<feature type="transmembrane region" description="Helical" evidence="10">
    <location>
        <begin position="40"/>
        <end position="56"/>
    </location>
</feature>
<keyword evidence="3" id="KW-0597">Phosphoprotein</keyword>
<dbReference type="SMART" id="SM00387">
    <property type="entry name" value="HATPase_c"/>
    <property type="match status" value="1"/>
</dbReference>
<keyword evidence="8" id="KW-0902">Two-component regulatory system</keyword>
<dbReference type="Pfam" id="PF13426">
    <property type="entry name" value="PAS_9"/>
    <property type="match status" value="1"/>
</dbReference>
<organism evidence="13 14">
    <name type="scientific">Ancylobacter radicis</name>
    <dbReference type="NCBI Taxonomy" id="2836179"/>
    <lineage>
        <taxon>Bacteria</taxon>
        <taxon>Pseudomonadati</taxon>
        <taxon>Pseudomonadota</taxon>
        <taxon>Alphaproteobacteria</taxon>
        <taxon>Hyphomicrobiales</taxon>
        <taxon>Xanthobacteraceae</taxon>
        <taxon>Ancylobacter</taxon>
    </lineage>
</organism>
<name>A0ABS5R8Q9_9HYPH</name>
<dbReference type="PROSITE" id="PS50109">
    <property type="entry name" value="HIS_KIN"/>
    <property type="match status" value="1"/>
</dbReference>
<dbReference type="InterPro" id="IPR013767">
    <property type="entry name" value="PAS_fold"/>
</dbReference>
<gene>
    <name evidence="13" type="ORF">KIP89_13165</name>
</gene>
<dbReference type="InterPro" id="IPR001610">
    <property type="entry name" value="PAC"/>
</dbReference>
<feature type="transmembrane region" description="Helical" evidence="10">
    <location>
        <begin position="18"/>
        <end position="34"/>
    </location>
</feature>
<evidence type="ECO:0000256" key="6">
    <source>
        <dbReference type="ARBA" id="ARBA00022777"/>
    </source>
</evidence>
<dbReference type="EMBL" id="JAHCQH010000017">
    <property type="protein sequence ID" value="MBS9478059.1"/>
    <property type="molecule type" value="Genomic_DNA"/>
</dbReference>
<dbReference type="Gene3D" id="3.30.565.10">
    <property type="entry name" value="Histidine kinase-like ATPase, C-terminal domain"/>
    <property type="match status" value="1"/>
</dbReference>
<feature type="transmembrane region" description="Helical" evidence="10">
    <location>
        <begin position="63"/>
        <end position="83"/>
    </location>
</feature>
<dbReference type="InterPro" id="IPR005467">
    <property type="entry name" value="His_kinase_dom"/>
</dbReference>
<evidence type="ECO:0000259" key="11">
    <source>
        <dbReference type="PROSITE" id="PS50109"/>
    </source>
</evidence>
<dbReference type="InterPro" id="IPR036890">
    <property type="entry name" value="HATPase_C_sf"/>
</dbReference>
<dbReference type="Gene3D" id="1.10.287.130">
    <property type="match status" value="1"/>
</dbReference>
<keyword evidence="7" id="KW-0067">ATP-binding</keyword>
<dbReference type="InterPro" id="IPR004358">
    <property type="entry name" value="Sig_transdc_His_kin-like_C"/>
</dbReference>
<keyword evidence="4" id="KW-0808">Transferase</keyword>
<feature type="region of interest" description="Disordered" evidence="9">
    <location>
        <begin position="636"/>
        <end position="679"/>
    </location>
</feature>
<keyword evidence="10" id="KW-0472">Membrane</keyword>
<dbReference type="RefSeq" id="WP_213755882.1">
    <property type="nucleotide sequence ID" value="NZ_JAHCQH010000017.1"/>
</dbReference>
<evidence type="ECO:0000256" key="8">
    <source>
        <dbReference type="ARBA" id="ARBA00023012"/>
    </source>
</evidence>
<dbReference type="PANTHER" id="PTHR43065">
    <property type="entry name" value="SENSOR HISTIDINE KINASE"/>
    <property type="match status" value="1"/>
</dbReference>
<dbReference type="SMART" id="SM00086">
    <property type="entry name" value="PAC"/>
    <property type="match status" value="2"/>
</dbReference>
<dbReference type="CDD" id="cd00130">
    <property type="entry name" value="PAS"/>
    <property type="match status" value="1"/>
</dbReference>
<dbReference type="NCBIfam" id="TIGR00229">
    <property type="entry name" value="sensory_box"/>
    <property type="match status" value="2"/>
</dbReference>
<feature type="transmembrane region" description="Helical" evidence="10">
    <location>
        <begin position="95"/>
        <end position="114"/>
    </location>
</feature>
<dbReference type="SMART" id="SM00388">
    <property type="entry name" value="HisKA"/>
    <property type="match status" value="1"/>
</dbReference>
<keyword evidence="6" id="KW-0418">Kinase</keyword>
<dbReference type="Pfam" id="PF02518">
    <property type="entry name" value="HATPase_c"/>
    <property type="match status" value="1"/>
</dbReference>
<keyword evidence="14" id="KW-1185">Reference proteome</keyword>
<dbReference type="InterPro" id="IPR036097">
    <property type="entry name" value="HisK_dim/P_sf"/>
</dbReference>
<reference evidence="13" key="1">
    <citation type="submission" date="2021-05" db="EMBL/GenBank/DDBJ databases">
        <authorList>
            <person name="Sun Q."/>
            <person name="Inoue M."/>
        </authorList>
    </citation>
    <scope>NUCLEOTIDE SEQUENCE</scope>
    <source>
        <strain evidence="13">VKM B-3255</strain>
    </source>
</reference>
<dbReference type="PROSITE" id="PS50112">
    <property type="entry name" value="PAS"/>
    <property type="match status" value="1"/>
</dbReference>
<dbReference type="Pfam" id="PF00989">
    <property type="entry name" value="PAS"/>
    <property type="match status" value="1"/>
</dbReference>
<evidence type="ECO:0000256" key="4">
    <source>
        <dbReference type="ARBA" id="ARBA00022679"/>
    </source>
</evidence>
<dbReference type="InterPro" id="IPR035965">
    <property type="entry name" value="PAS-like_dom_sf"/>
</dbReference>
<dbReference type="CDD" id="cd00082">
    <property type="entry name" value="HisKA"/>
    <property type="match status" value="1"/>
</dbReference>
<comment type="caution">
    <text evidence="13">The sequence shown here is derived from an EMBL/GenBank/DDBJ whole genome shotgun (WGS) entry which is preliminary data.</text>
</comment>